<dbReference type="Gene3D" id="2.30.42.10">
    <property type="match status" value="1"/>
</dbReference>
<protein>
    <recommendedName>
        <fullName evidence="10">T-lymphoma invasion and metastasis-inducing protein 1</fullName>
    </recommendedName>
</protein>
<dbReference type="Gene3D" id="1.20.900.10">
    <property type="entry name" value="Dbl homology (DH) domain"/>
    <property type="match status" value="1"/>
</dbReference>
<dbReference type="InterPro" id="IPR040655">
    <property type="entry name" value="TIAM1_CC-Ex"/>
</dbReference>
<dbReference type="SUPFAM" id="SSF48065">
    <property type="entry name" value="DBL homology domain (DH-domain)"/>
    <property type="match status" value="1"/>
</dbReference>
<dbReference type="PANTHER" id="PTHR46001:SF3">
    <property type="entry name" value="PROTEIN STILL LIFE, ISOFORM SIF TYPE 1"/>
    <property type="match status" value="1"/>
</dbReference>
<dbReference type="InterPro" id="IPR003116">
    <property type="entry name" value="RBD_dom"/>
</dbReference>
<evidence type="ECO:0000259" key="6">
    <source>
        <dbReference type="PROSITE" id="PS50106"/>
    </source>
</evidence>
<dbReference type="InterPro" id="IPR001478">
    <property type="entry name" value="PDZ"/>
</dbReference>
<feature type="domain" description="PDZ" evidence="6">
    <location>
        <begin position="681"/>
        <end position="761"/>
    </location>
</feature>
<comment type="caution">
    <text evidence="8">The sequence shown here is derived from an EMBL/GenBank/DDBJ whole genome shotgun (WGS) entry which is preliminary data.</text>
</comment>
<feature type="compositionally biased region" description="Polar residues" evidence="3">
    <location>
        <begin position="76"/>
        <end position="85"/>
    </location>
</feature>
<feature type="domain" description="PH" evidence="4">
    <location>
        <begin position="265"/>
        <end position="380"/>
    </location>
</feature>
<dbReference type="Pfam" id="PF00169">
    <property type="entry name" value="PH"/>
    <property type="match status" value="1"/>
</dbReference>
<dbReference type="InterPro" id="IPR001849">
    <property type="entry name" value="PH_domain"/>
</dbReference>
<evidence type="ECO:0000259" key="4">
    <source>
        <dbReference type="PROSITE" id="PS50003"/>
    </source>
</evidence>
<dbReference type="PROSITE" id="PS50229">
    <property type="entry name" value="WH1"/>
    <property type="match status" value="1"/>
</dbReference>
<dbReference type="Gene3D" id="6.10.140.680">
    <property type="match status" value="1"/>
</dbReference>
<dbReference type="InterPro" id="IPR036034">
    <property type="entry name" value="PDZ_sf"/>
</dbReference>
<dbReference type="PANTHER" id="PTHR46001">
    <property type="entry name" value="TIAM (MAMMALIAN TUMOR INVASION AND METASTASIS FACTOR) HOMOLOG"/>
    <property type="match status" value="1"/>
</dbReference>
<keyword evidence="2" id="KW-0677">Repeat</keyword>
<feature type="domain" description="DH" evidence="5">
    <location>
        <begin position="877"/>
        <end position="1070"/>
    </location>
</feature>
<evidence type="ECO:0008006" key="10">
    <source>
        <dbReference type="Google" id="ProtNLM"/>
    </source>
</evidence>
<dbReference type="PROSITE" id="PS50003">
    <property type="entry name" value="PH_DOMAIN"/>
    <property type="match status" value="1"/>
</dbReference>
<name>A0AAU9VTJ1_9CNID</name>
<dbReference type="SMART" id="SM00233">
    <property type="entry name" value="PH"/>
    <property type="match status" value="2"/>
</dbReference>
<feature type="compositionally biased region" description="Low complexity" evidence="3">
    <location>
        <begin position="62"/>
        <end position="75"/>
    </location>
</feature>
<feature type="region of interest" description="Disordered" evidence="3">
    <location>
        <begin position="1261"/>
        <end position="1342"/>
    </location>
</feature>
<evidence type="ECO:0000256" key="3">
    <source>
        <dbReference type="SAM" id="MobiDB-lite"/>
    </source>
</evidence>
<dbReference type="CDD" id="cd00160">
    <property type="entry name" value="RhoGEF"/>
    <property type="match status" value="1"/>
</dbReference>
<feature type="compositionally biased region" description="Polar residues" evidence="3">
    <location>
        <begin position="130"/>
        <end position="156"/>
    </location>
</feature>
<feature type="region of interest" description="Disordered" evidence="3">
    <location>
        <begin position="130"/>
        <end position="191"/>
    </location>
</feature>
<gene>
    <name evidence="8" type="ORF">PMEA_00017049</name>
</gene>
<dbReference type="CDD" id="cd00136">
    <property type="entry name" value="PDZ_canonical"/>
    <property type="match status" value="1"/>
</dbReference>
<feature type="domain" description="WH1" evidence="7">
    <location>
        <begin position="1"/>
        <end position="62"/>
    </location>
</feature>
<evidence type="ECO:0000256" key="2">
    <source>
        <dbReference type="ARBA" id="ARBA00022737"/>
    </source>
</evidence>
<dbReference type="Gene3D" id="2.30.29.30">
    <property type="entry name" value="Pleckstrin-homology domain (PH domain)/Phosphotyrosine-binding domain (PTB)"/>
    <property type="match status" value="3"/>
</dbReference>
<dbReference type="Pfam" id="PF02196">
    <property type="entry name" value="RBD"/>
    <property type="match status" value="1"/>
</dbReference>
<dbReference type="PROSITE" id="PS50010">
    <property type="entry name" value="DH_2"/>
    <property type="match status" value="1"/>
</dbReference>
<dbReference type="InterPro" id="IPR011993">
    <property type="entry name" value="PH-like_dom_sf"/>
</dbReference>
<accession>A0AAU9VTJ1</accession>
<dbReference type="Proteomes" id="UP001159428">
    <property type="component" value="Unassembled WGS sequence"/>
</dbReference>
<dbReference type="SUPFAM" id="SSF50156">
    <property type="entry name" value="PDZ domain-like"/>
    <property type="match status" value="1"/>
</dbReference>
<dbReference type="InterPro" id="IPR035899">
    <property type="entry name" value="DBL_dom_sf"/>
</dbReference>
<dbReference type="GO" id="GO:0005085">
    <property type="term" value="F:guanyl-nucleotide exchange factor activity"/>
    <property type="evidence" value="ECO:0007669"/>
    <property type="project" value="UniProtKB-KW"/>
</dbReference>
<proteinExistence type="predicted"/>
<dbReference type="SUPFAM" id="SSF50729">
    <property type="entry name" value="PH domain-like"/>
    <property type="match status" value="3"/>
</dbReference>
<sequence>MNNETVFSAEINLNEIRLKKTSECFVQWRNRKSKSHAWGLNFVSEEEAQKFLDFCSPGRVRSTSTTSSSNLSLTNQPKSGGQTKLQSRKDSQGSSDTPTIQINDTDLKNKSPINGTLCNNIGDHYQSSSTLVATETHTPISSRTSTPIPRLQSNGDPDSGFGMEDVGSDSLDSRNMTHISPSHENHLSSRLSVASDSDYSVSSRSNLSDVDDLEMSYFKSVADLNANDRPVDICASFHDEGDLNSSCGTDLKPQSGIAQSRQGGATRKAGWLSVKHVLVRVKTSKVEQASDRKWRKCWVSLKSGALNFYFCNEKTVSPQDLDEPNFSLEIDGCVAQAVPEHAKLDHVFSVSSRLGEGYFFQASNQTDLENWITAIHSMAASVLAGAGQKGKHEMLRILTTEISRVEKKISSDSKLKKMAELQSTVVTDSKNKQAFLDQISKWDKNLEQLNIDFYRLQCYTAAIQGSQLPNPQTLLACVSRNTKQILSRLNIFSVMSFHAVVSARDPSTDAEVKTRNKAKRSASSVGKLKSALLTSLRINDAASVKSIRDRYSGKGSETPRLKRQLQPNLDSIDDMPEEEGALVESSSLSSSHSDWKNLGNFLRISLDNNQSTVIPLHNEMTILEVVENTCSKRQLNPEAYYLKLGLEDDSGVTDYTIPLQDSLLESHNYNCLRLCERCTFTIELERSMEIDRLDFGISVESKDEGIVVSSVEEGRLAHVQGVRAGDEILAVNDIKVEEVENAVEDLREALKDPSITLLLRSCRDEPPVANKVTSDAIITSLVVQPPPKISDTIPEQDLSDLIVPPPQSFDEDSAVDTESVITSYTEDLSSPSSIPSGKSVDELLQRAEQVTLFCRRQVEYSDDEEPKPSVRLSQAQKLRKVIIELVDTERSYVKDLRLLLKRYLDPMKDENFMSQSEVQALVSTVHDILEFQVKFLKEIERPVETETGFEEFSAVEQFQNVIYTIGETFFNYTEHFKLYSAFCSSHSRVVELLQSGSNTALHEFLHARNPKNQHSGTLESYLIKPIQRVVRYPLLLRTILKLLDSSSEEYNCLLEAVTAIEKVAEHINEMQRITEQFSPVFHQLIEEFGVFELADVSIDRLTHHGKVRWLNCPDDLLKSGTLKKYPVSPRIGKKMTPGTMHLFAFEKVLILLYLERKQKKKEKDRPTSLRSSDEIKFKTIIPASSLVVRDHCWLNDGPEPIHSWELVNISDTAEIGRQECAYVFANKTAEEKREMVKCIKEAIKRSIKAGYNLANAIAPRSPSFRRNNADDKLNASDPGPFLRLTSDQSSLFRRSFSHNPEGFRNRRTSLESDATHSSDGSGETESISSATTRDRKYSLKKKNKVVSPLGLEDVQINL</sequence>
<evidence type="ECO:0000259" key="5">
    <source>
        <dbReference type="PROSITE" id="PS50010"/>
    </source>
</evidence>
<organism evidence="8 9">
    <name type="scientific">Pocillopora meandrina</name>
    <dbReference type="NCBI Taxonomy" id="46732"/>
    <lineage>
        <taxon>Eukaryota</taxon>
        <taxon>Metazoa</taxon>
        <taxon>Cnidaria</taxon>
        <taxon>Anthozoa</taxon>
        <taxon>Hexacorallia</taxon>
        <taxon>Scleractinia</taxon>
        <taxon>Astrocoeniina</taxon>
        <taxon>Pocilloporidae</taxon>
        <taxon>Pocillopora</taxon>
    </lineage>
</organism>
<feature type="compositionally biased region" description="Polar residues" evidence="3">
    <location>
        <begin position="92"/>
        <end position="104"/>
    </location>
</feature>
<dbReference type="Pfam" id="PF18385">
    <property type="entry name" value="Tiam_CC_Ex"/>
    <property type="match status" value="1"/>
</dbReference>
<feature type="compositionally biased region" description="Polar residues" evidence="3">
    <location>
        <begin position="1317"/>
        <end position="1331"/>
    </location>
</feature>
<evidence type="ECO:0000313" key="9">
    <source>
        <dbReference type="Proteomes" id="UP001159428"/>
    </source>
</evidence>
<dbReference type="PROSITE" id="PS50106">
    <property type="entry name" value="PDZ"/>
    <property type="match status" value="1"/>
</dbReference>
<dbReference type="Pfam" id="PF00568">
    <property type="entry name" value="WH1"/>
    <property type="match status" value="1"/>
</dbReference>
<dbReference type="InterPro" id="IPR000219">
    <property type="entry name" value="DH_dom"/>
</dbReference>
<dbReference type="SMART" id="SM00228">
    <property type="entry name" value="PDZ"/>
    <property type="match status" value="1"/>
</dbReference>
<dbReference type="Pfam" id="PF00595">
    <property type="entry name" value="PDZ"/>
    <property type="match status" value="1"/>
</dbReference>
<dbReference type="GO" id="GO:0007264">
    <property type="term" value="P:small GTPase-mediated signal transduction"/>
    <property type="evidence" value="ECO:0007669"/>
    <property type="project" value="InterPro"/>
</dbReference>
<evidence type="ECO:0000256" key="1">
    <source>
        <dbReference type="ARBA" id="ARBA00022658"/>
    </source>
</evidence>
<dbReference type="SMART" id="SM00325">
    <property type="entry name" value="RhoGEF"/>
    <property type="match status" value="1"/>
</dbReference>
<dbReference type="EMBL" id="CALNXJ010000003">
    <property type="protein sequence ID" value="CAH3035277.1"/>
    <property type="molecule type" value="Genomic_DNA"/>
</dbReference>
<dbReference type="InterPro" id="IPR055230">
    <property type="entry name" value="PH_Tiam1/2"/>
</dbReference>
<keyword evidence="9" id="KW-1185">Reference proteome</keyword>
<reference evidence="8 9" key="1">
    <citation type="submission" date="2022-05" db="EMBL/GenBank/DDBJ databases">
        <authorList>
            <consortium name="Genoscope - CEA"/>
            <person name="William W."/>
        </authorList>
    </citation>
    <scope>NUCLEOTIDE SEQUENCE [LARGE SCALE GENOMIC DNA]</scope>
</reference>
<feature type="region of interest" description="Disordered" evidence="3">
    <location>
        <begin position="59"/>
        <end position="112"/>
    </location>
</feature>
<dbReference type="Gene3D" id="3.10.20.90">
    <property type="entry name" value="Phosphatidylinositol 3-kinase Catalytic Subunit, Chain A, domain 1"/>
    <property type="match status" value="1"/>
</dbReference>
<dbReference type="InterPro" id="IPR043537">
    <property type="entry name" value="Tiam1/Tiam2/Sif"/>
</dbReference>
<keyword evidence="1" id="KW-0344">Guanine-nucleotide releasing factor</keyword>
<dbReference type="Pfam" id="PF23014">
    <property type="entry name" value="PH_Tiam1"/>
    <property type="match status" value="1"/>
</dbReference>
<dbReference type="Pfam" id="PF00621">
    <property type="entry name" value="RhoGEF"/>
    <property type="match status" value="1"/>
</dbReference>
<evidence type="ECO:0000259" key="7">
    <source>
        <dbReference type="PROSITE" id="PS50229"/>
    </source>
</evidence>
<feature type="compositionally biased region" description="Basic and acidic residues" evidence="3">
    <location>
        <begin position="1301"/>
        <end position="1316"/>
    </location>
</feature>
<evidence type="ECO:0000313" key="8">
    <source>
        <dbReference type="EMBL" id="CAH3035277.1"/>
    </source>
</evidence>
<dbReference type="InterPro" id="IPR000697">
    <property type="entry name" value="WH1/EVH1_dom"/>
</dbReference>